<gene>
    <name evidence="1" type="ORF">LCGC14_2473420</name>
</gene>
<comment type="caution">
    <text evidence="1">The sequence shown here is derived from an EMBL/GenBank/DDBJ whole genome shotgun (WGS) entry which is preliminary data.</text>
</comment>
<protein>
    <submittedName>
        <fullName evidence="1">Uncharacterized protein</fullName>
    </submittedName>
</protein>
<accession>A0A0F9DLS6</accession>
<organism evidence="1">
    <name type="scientific">marine sediment metagenome</name>
    <dbReference type="NCBI Taxonomy" id="412755"/>
    <lineage>
        <taxon>unclassified sequences</taxon>
        <taxon>metagenomes</taxon>
        <taxon>ecological metagenomes</taxon>
    </lineage>
</organism>
<name>A0A0F9DLS6_9ZZZZ</name>
<reference evidence="1" key="1">
    <citation type="journal article" date="2015" name="Nature">
        <title>Complex archaea that bridge the gap between prokaryotes and eukaryotes.</title>
        <authorList>
            <person name="Spang A."/>
            <person name="Saw J.H."/>
            <person name="Jorgensen S.L."/>
            <person name="Zaremba-Niedzwiedzka K."/>
            <person name="Martijn J."/>
            <person name="Lind A.E."/>
            <person name="van Eijk R."/>
            <person name="Schleper C."/>
            <person name="Guy L."/>
            <person name="Ettema T.J."/>
        </authorList>
    </citation>
    <scope>NUCLEOTIDE SEQUENCE</scope>
</reference>
<sequence length="21" mass="2480">LDFEPTIKTNSELQLSQIKFK</sequence>
<evidence type="ECO:0000313" key="1">
    <source>
        <dbReference type="EMBL" id="KKL18646.1"/>
    </source>
</evidence>
<feature type="non-terminal residue" evidence="1">
    <location>
        <position position="1"/>
    </location>
</feature>
<dbReference type="EMBL" id="LAZR01038790">
    <property type="protein sequence ID" value="KKL18646.1"/>
    <property type="molecule type" value="Genomic_DNA"/>
</dbReference>
<proteinExistence type="predicted"/>
<dbReference type="AlphaFoldDB" id="A0A0F9DLS6"/>